<dbReference type="Proteomes" id="UP000007115">
    <property type="component" value="Unassembled WGS sequence"/>
</dbReference>
<dbReference type="VEuPathDB" id="FungiDB:TRIVIDRAFT_66564"/>
<dbReference type="PANTHER" id="PTHR33119:SF1">
    <property type="entry name" value="FE2OG DIOXYGENASE DOMAIN-CONTAINING PROTEIN"/>
    <property type="match status" value="1"/>
</dbReference>
<dbReference type="AlphaFoldDB" id="G9N694"/>
<evidence type="ECO:0000313" key="3">
    <source>
        <dbReference type="EMBL" id="EHK17656.1"/>
    </source>
</evidence>
<dbReference type="GeneID" id="25796848"/>
<sequence length="242" mass="27530">MNPNPSDNGPEEPLQLFPGTPEQAKQFQEWVEAADKLICFEDVAEWMRGNANVLLEHGDEVEVIQQVLDNIAKDFQKKISPTATIKLPGYGYHLDRMPEGHFPVFATDTGTEWNAGPLFVRELCILKVVEEITNKPGWWSNIHDTHIIDRWKKEILGLEWSKYLTYADFTPSMADWCIEELKLKADLYKNTGLIPVLDYDDCVIKSDKLVPEALKRELSIGSKKLSQAIPDDNISHDLPPSI</sequence>
<feature type="domain" description="DUF4246" evidence="1">
    <location>
        <begin position="172"/>
        <end position="232"/>
    </location>
</feature>
<dbReference type="HOGENOM" id="CLU_1147323_0_0_1"/>
<dbReference type="STRING" id="413071.G9N694"/>
<comment type="caution">
    <text evidence="3">The sequence shown here is derived from an EMBL/GenBank/DDBJ whole genome shotgun (WGS) entry which is preliminary data.</text>
</comment>
<dbReference type="Pfam" id="PF21666">
    <property type="entry name" value="DUF4246_N"/>
    <property type="match status" value="1"/>
</dbReference>
<evidence type="ECO:0000313" key="4">
    <source>
        <dbReference type="Proteomes" id="UP000007115"/>
    </source>
</evidence>
<gene>
    <name evidence="3" type="ORF">TRIVIDRAFT_66564</name>
</gene>
<evidence type="ECO:0000259" key="1">
    <source>
        <dbReference type="Pfam" id="PF14033"/>
    </source>
</evidence>
<proteinExistence type="predicted"/>
<dbReference type="RefSeq" id="XP_013951854.1">
    <property type="nucleotide sequence ID" value="XM_014096379.1"/>
</dbReference>
<dbReference type="InterPro" id="IPR049207">
    <property type="entry name" value="DUF4246_N"/>
</dbReference>
<dbReference type="eggNOG" id="ENOG502QQIE">
    <property type="taxonomic scope" value="Eukaryota"/>
</dbReference>
<protein>
    <submittedName>
        <fullName evidence="3">Uncharacterized protein</fullName>
    </submittedName>
</protein>
<evidence type="ECO:0000259" key="2">
    <source>
        <dbReference type="Pfam" id="PF21666"/>
    </source>
</evidence>
<dbReference type="InterPro" id="IPR049192">
    <property type="entry name" value="DUF4246_C"/>
</dbReference>
<dbReference type="OrthoDB" id="4893172at2759"/>
<dbReference type="InParanoid" id="G9N694"/>
<accession>G9N694</accession>
<dbReference type="PANTHER" id="PTHR33119">
    <property type="entry name" value="IFI3P"/>
    <property type="match status" value="1"/>
</dbReference>
<dbReference type="EMBL" id="ABDF02000088">
    <property type="protein sequence ID" value="EHK17656.1"/>
    <property type="molecule type" value="Genomic_DNA"/>
</dbReference>
<organism evidence="3 4">
    <name type="scientific">Hypocrea virens (strain Gv29-8 / FGSC 10586)</name>
    <name type="common">Gliocladium virens</name>
    <name type="synonym">Trichoderma virens</name>
    <dbReference type="NCBI Taxonomy" id="413071"/>
    <lineage>
        <taxon>Eukaryota</taxon>
        <taxon>Fungi</taxon>
        <taxon>Dikarya</taxon>
        <taxon>Ascomycota</taxon>
        <taxon>Pezizomycotina</taxon>
        <taxon>Sordariomycetes</taxon>
        <taxon>Hypocreomycetidae</taxon>
        <taxon>Hypocreales</taxon>
        <taxon>Hypocreaceae</taxon>
        <taxon>Trichoderma</taxon>
    </lineage>
</organism>
<keyword evidence="4" id="KW-1185">Reference proteome</keyword>
<reference evidence="3 4" key="1">
    <citation type="journal article" date="2011" name="Genome Biol.">
        <title>Comparative genome sequence analysis underscores mycoparasitism as the ancestral life style of Trichoderma.</title>
        <authorList>
            <person name="Kubicek C.P."/>
            <person name="Herrera-Estrella A."/>
            <person name="Seidl-Seiboth V."/>
            <person name="Martinez D.A."/>
            <person name="Druzhinina I.S."/>
            <person name="Thon M."/>
            <person name="Zeilinger S."/>
            <person name="Casas-Flores S."/>
            <person name="Horwitz B.A."/>
            <person name="Mukherjee P.K."/>
            <person name="Mukherjee M."/>
            <person name="Kredics L."/>
            <person name="Alcaraz L.D."/>
            <person name="Aerts A."/>
            <person name="Antal Z."/>
            <person name="Atanasova L."/>
            <person name="Cervantes-Badillo M.G."/>
            <person name="Challacombe J."/>
            <person name="Chertkov O."/>
            <person name="McCluskey K."/>
            <person name="Coulpier F."/>
            <person name="Deshpande N."/>
            <person name="von Doehren H."/>
            <person name="Ebbole D.J."/>
            <person name="Esquivel-Naranjo E.U."/>
            <person name="Fekete E."/>
            <person name="Flipphi M."/>
            <person name="Glaser F."/>
            <person name="Gomez-Rodriguez E.Y."/>
            <person name="Gruber S."/>
            <person name="Han C."/>
            <person name="Henrissat B."/>
            <person name="Hermosa R."/>
            <person name="Hernandez-Onate M."/>
            <person name="Karaffa L."/>
            <person name="Kosti I."/>
            <person name="Le Crom S."/>
            <person name="Lindquist E."/>
            <person name="Lucas S."/>
            <person name="Luebeck M."/>
            <person name="Luebeck P.S."/>
            <person name="Margeot A."/>
            <person name="Metz B."/>
            <person name="Misra M."/>
            <person name="Nevalainen H."/>
            <person name="Omann M."/>
            <person name="Packer N."/>
            <person name="Perrone G."/>
            <person name="Uresti-Rivera E.E."/>
            <person name="Salamov A."/>
            <person name="Schmoll M."/>
            <person name="Seiboth B."/>
            <person name="Shapiro H."/>
            <person name="Sukno S."/>
            <person name="Tamayo-Ramos J.A."/>
            <person name="Tisch D."/>
            <person name="Wiest A."/>
            <person name="Wilkinson H.H."/>
            <person name="Zhang M."/>
            <person name="Coutinho P.M."/>
            <person name="Kenerley C.M."/>
            <person name="Monte E."/>
            <person name="Baker S.E."/>
            <person name="Grigoriev I.V."/>
        </authorList>
    </citation>
    <scope>NUCLEOTIDE SEQUENCE [LARGE SCALE GENOMIC DNA]</scope>
    <source>
        <strain evidence="4">Gv29-8 / FGSC 10586</strain>
    </source>
</reference>
<dbReference type="InterPro" id="IPR025340">
    <property type="entry name" value="DUF4246"/>
</dbReference>
<dbReference type="Pfam" id="PF14033">
    <property type="entry name" value="DUF4246"/>
    <property type="match status" value="1"/>
</dbReference>
<feature type="domain" description="DUF4246" evidence="2">
    <location>
        <begin position="87"/>
        <end position="154"/>
    </location>
</feature>
<name>G9N694_HYPVG</name>